<name>F4RJ22_MELLP</name>
<reference evidence="3" key="1">
    <citation type="journal article" date="2011" name="Proc. Natl. Acad. Sci. U.S.A.">
        <title>Obligate biotrophy features unraveled by the genomic analysis of rust fungi.</title>
        <authorList>
            <person name="Duplessis S."/>
            <person name="Cuomo C.A."/>
            <person name="Lin Y.-C."/>
            <person name="Aerts A."/>
            <person name="Tisserant E."/>
            <person name="Veneault-Fourrey C."/>
            <person name="Joly D.L."/>
            <person name="Hacquard S."/>
            <person name="Amselem J."/>
            <person name="Cantarel B.L."/>
            <person name="Chiu R."/>
            <person name="Coutinho P.M."/>
            <person name="Feau N."/>
            <person name="Field M."/>
            <person name="Frey P."/>
            <person name="Gelhaye E."/>
            <person name="Goldberg J."/>
            <person name="Grabherr M.G."/>
            <person name="Kodira C.D."/>
            <person name="Kohler A."/>
            <person name="Kuees U."/>
            <person name="Lindquist E.A."/>
            <person name="Lucas S.M."/>
            <person name="Mago R."/>
            <person name="Mauceli E."/>
            <person name="Morin E."/>
            <person name="Murat C."/>
            <person name="Pangilinan J.L."/>
            <person name="Park R."/>
            <person name="Pearson M."/>
            <person name="Quesneville H."/>
            <person name="Rouhier N."/>
            <person name="Sakthikumar S."/>
            <person name="Salamov A.A."/>
            <person name="Schmutz J."/>
            <person name="Selles B."/>
            <person name="Shapiro H."/>
            <person name="Tanguay P."/>
            <person name="Tuskan G.A."/>
            <person name="Henrissat B."/>
            <person name="Van de Peer Y."/>
            <person name="Rouze P."/>
            <person name="Ellis J.G."/>
            <person name="Dodds P.N."/>
            <person name="Schein J.E."/>
            <person name="Zhong S."/>
            <person name="Hamelin R.C."/>
            <person name="Grigoriev I.V."/>
            <person name="Szabo L.J."/>
            <person name="Martin F."/>
        </authorList>
    </citation>
    <scope>NUCLEOTIDE SEQUENCE [LARGE SCALE GENOMIC DNA]</scope>
    <source>
        <strain evidence="3">98AG31 / pathotype 3-4-7</strain>
    </source>
</reference>
<feature type="compositionally biased region" description="Basic and acidic residues" evidence="1">
    <location>
        <begin position="7"/>
        <end position="25"/>
    </location>
</feature>
<dbReference type="GeneID" id="18929907"/>
<dbReference type="AlphaFoldDB" id="F4RJ22"/>
<feature type="region of interest" description="Disordered" evidence="1">
    <location>
        <begin position="1"/>
        <end position="150"/>
    </location>
</feature>
<dbReference type="EMBL" id="GL883103">
    <property type="protein sequence ID" value="EGG07728.1"/>
    <property type="molecule type" value="Genomic_DNA"/>
</dbReference>
<dbReference type="RefSeq" id="XP_007409060.1">
    <property type="nucleotide sequence ID" value="XM_007408998.1"/>
</dbReference>
<dbReference type="HOGENOM" id="CLU_987229_0_0_1"/>
<feature type="compositionally biased region" description="Basic and acidic residues" evidence="1">
    <location>
        <begin position="79"/>
        <end position="88"/>
    </location>
</feature>
<dbReference type="KEGG" id="mlr:MELLADRAFT_62463"/>
<accession>F4RJ22</accession>
<feature type="compositionally biased region" description="Basic residues" evidence="1">
    <location>
        <begin position="232"/>
        <end position="243"/>
    </location>
</feature>
<sequence>MIQAMKQAEEKKNANPPDIRSDAENRRRRMESRAPGGTQSTSNTRDEEKITMTGEGKGDGAVIPRDDGGEGQGMGGEGEEGRRERVLEEGGEEANEDGSESVSSEELTKEEIQKKIQKKEKSKRVKGKKGKGKRVDSSEDSGGEEGWLRNVKDYGMLVEKDNCLKELRTDKKKERRGIPDGRPLLDRLAEVIEFGDDVDFAELKEEMKMKRKEEELAKKEVKEGGEKGSKSGLRRRKSRRGRGGRSSSSESESTALSSSDEGKGESRKGKGKERCKRSKRED</sequence>
<dbReference type="VEuPathDB" id="FungiDB:MELLADRAFT_62463"/>
<gene>
    <name evidence="2" type="ORF">MELLADRAFT_62463</name>
</gene>
<feature type="compositionally biased region" description="Low complexity" evidence="1">
    <location>
        <begin position="245"/>
        <end position="259"/>
    </location>
</feature>
<feature type="compositionally biased region" description="Basic and acidic residues" evidence="1">
    <location>
        <begin position="211"/>
        <end position="229"/>
    </location>
</feature>
<evidence type="ECO:0000313" key="2">
    <source>
        <dbReference type="EMBL" id="EGG07728.1"/>
    </source>
</evidence>
<feature type="compositionally biased region" description="Basic residues" evidence="1">
    <location>
        <begin position="269"/>
        <end position="282"/>
    </location>
</feature>
<dbReference type="InParanoid" id="F4RJ22"/>
<protein>
    <submittedName>
        <fullName evidence="2">Uncharacterized protein</fullName>
    </submittedName>
</protein>
<feature type="compositionally biased region" description="Acidic residues" evidence="1">
    <location>
        <begin position="89"/>
        <end position="99"/>
    </location>
</feature>
<evidence type="ECO:0000256" key="1">
    <source>
        <dbReference type="SAM" id="MobiDB-lite"/>
    </source>
</evidence>
<keyword evidence="3" id="KW-1185">Reference proteome</keyword>
<evidence type="ECO:0000313" key="3">
    <source>
        <dbReference type="Proteomes" id="UP000001072"/>
    </source>
</evidence>
<dbReference type="Proteomes" id="UP000001072">
    <property type="component" value="Unassembled WGS sequence"/>
</dbReference>
<organism evidence="3">
    <name type="scientific">Melampsora larici-populina (strain 98AG31 / pathotype 3-4-7)</name>
    <name type="common">Poplar leaf rust fungus</name>
    <dbReference type="NCBI Taxonomy" id="747676"/>
    <lineage>
        <taxon>Eukaryota</taxon>
        <taxon>Fungi</taxon>
        <taxon>Dikarya</taxon>
        <taxon>Basidiomycota</taxon>
        <taxon>Pucciniomycotina</taxon>
        <taxon>Pucciniomycetes</taxon>
        <taxon>Pucciniales</taxon>
        <taxon>Melampsoraceae</taxon>
        <taxon>Melampsora</taxon>
    </lineage>
</organism>
<feature type="compositionally biased region" description="Basic residues" evidence="1">
    <location>
        <begin position="115"/>
        <end position="132"/>
    </location>
</feature>
<proteinExistence type="predicted"/>
<feature type="region of interest" description="Disordered" evidence="1">
    <location>
        <begin position="211"/>
        <end position="282"/>
    </location>
</feature>